<sequence>MSSTVSRPLVLAVDVGTLSARAGLFDSAGGLVAVAAEGFELRRPAEHRAVYRMADIWGAVCAAVAACLAKMPGAAERVAALAFDATSSLYLETGGPAPLEDGADVVCWMDHRGEAEAAEIDATAHRFLAFVGGSISPEMHLPKLLWLKRNRPGGLAGITAARDLCDELAFRATGVDRHSVCGLACKWPYLPAEAEPWCHDLLAGLGLADLDGLGALSQRPGLVGDVHGRVSAAGAAALGLPTGIPVAVGLIDAEAGAVGVLGRGFRDRMNRVLPMIGGTSTNYMPFATEARLVPGVWGPFRDAVFPGHWMHEGGQSLSGAALDAVLRHHPGGPRQASSDNHARAAAAILAILEEEGPAFAARRHIVPDWLGNRSPLGDGRVRALATGIGEETGERAFLESYYATARALALQSRHVAEHLNGHGFAFEAVTLSGGHLRNPLLVRLYRDALGADLVLSDAPEPVLLGTAMVAAVAAGLHGDLFAALDAMAADQRTVPADPAWKAPHETAYRTYLKLFSVRNEVEAAARALEAGAAAHRS</sequence>
<evidence type="ECO:0000259" key="4">
    <source>
        <dbReference type="Pfam" id="PF02782"/>
    </source>
</evidence>
<dbReference type="Pfam" id="PF02782">
    <property type="entry name" value="FGGY_C"/>
    <property type="match status" value="1"/>
</dbReference>
<evidence type="ECO:0000256" key="2">
    <source>
        <dbReference type="ARBA" id="ARBA00022777"/>
    </source>
</evidence>
<keyword evidence="6" id="KW-1185">Reference proteome</keyword>
<dbReference type="Gene3D" id="3.30.420.40">
    <property type="match status" value="1"/>
</dbReference>
<organism evidence="5 6">
    <name type="scientific">Oharaeibacter diazotrophicus</name>
    <dbReference type="NCBI Taxonomy" id="1920512"/>
    <lineage>
        <taxon>Bacteria</taxon>
        <taxon>Pseudomonadati</taxon>
        <taxon>Pseudomonadota</taxon>
        <taxon>Alphaproteobacteria</taxon>
        <taxon>Hyphomicrobiales</taxon>
        <taxon>Pleomorphomonadaceae</taxon>
        <taxon>Oharaeibacter</taxon>
    </lineage>
</organism>
<keyword evidence="2 5" id="KW-0418">Kinase</keyword>
<comment type="caution">
    <text evidence="5">The sequence shown here is derived from an EMBL/GenBank/DDBJ whole genome shotgun (WGS) entry which is preliminary data.</text>
</comment>
<feature type="domain" description="Carbohydrate kinase FGGY N-terminal" evidence="3">
    <location>
        <begin position="10"/>
        <end position="259"/>
    </location>
</feature>
<dbReference type="EMBL" id="SNXY01000006">
    <property type="protein sequence ID" value="TDP87810.1"/>
    <property type="molecule type" value="Genomic_DNA"/>
</dbReference>
<dbReference type="SUPFAM" id="SSF53067">
    <property type="entry name" value="Actin-like ATPase domain"/>
    <property type="match status" value="2"/>
</dbReference>
<dbReference type="Pfam" id="PF00370">
    <property type="entry name" value="FGGY_N"/>
    <property type="match status" value="1"/>
</dbReference>
<keyword evidence="1" id="KW-0808">Transferase</keyword>
<dbReference type="InterPro" id="IPR000577">
    <property type="entry name" value="Carb_kinase_FGGY"/>
</dbReference>
<dbReference type="InterPro" id="IPR043129">
    <property type="entry name" value="ATPase_NBD"/>
</dbReference>
<accession>A0A4R6RML4</accession>
<protein>
    <submittedName>
        <fullName evidence="5">FGGY-family pentulose kinase</fullName>
    </submittedName>
</protein>
<dbReference type="AlphaFoldDB" id="A0A4R6RML4"/>
<evidence type="ECO:0000259" key="3">
    <source>
        <dbReference type="Pfam" id="PF00370"/>
    </source>
</evidence>
<proteinExistence type="predicted"/>
<evidence type="ECO:0000313" key="6">
    <source>
        <dbReference type="Proteomes" id="UP000294547"/>
    </source>
</evidence>
<evidence type="ECO:0000313" key="5">
    <source>
        <dbReference type="EMBL" id="TDP87810.1"/>
    </source>
</evidence>
<dbReference type="PANTHER" id="PTHR43435:SF4">
    <property type="entry name" value="FGGY CARBOHYDRATE KINASE DOMAIN-CONTAINING PROTEIN"/>
    <property type="match status" value="1"/>
</dbReference>
<dbReference type="InterPro" id="IPR018485">
    <property type="entry name" value="FGGY_C"/>
</dbReference>
<name>A0A4R6RML4_9HYPH</name>
<dbReference type="PIRSF" id="PIRSF000538">
    <property type="entry name" value="GlpK"/>
    <property type="match status" value="1"/>
</dbReference>
<dbReference type="Proteomes" id="UP000294547">
    <property type="component" value="Unassembled WGS sequence"/>
</dbReference>
<reference evidence="5 6" key="1">
    <citation type="submission" date="2019-03" db="EMBL/GenBank/DDBJ databases">
        <title>Genomic Encyclopedia of Type Strains, Phase IV (KMG-IV): sequencing the most valuable type-strain genomes for metagenomic binning, comparative biology and taxonomic classification.</title>
        <authorList>
            <person name="Goeker M."/>
        </authorList>
    </citation>
    <scope>NUCLEOTIDE SEQUENCE [LARGE SCALE GENOMIC DNA]</scope>
    <source>
        <strain evidence="5 6">DSM 102969</strain>
    </source>
</reference>
<feature type="domain" description="Carbohydrate kinase FGGY C-terminal" evidence="4">
    <location>
        <begin position="276"/>
        <end position="474"/>
    </location>
</feature>
<dbReference type="RefSeq" id="WP_165644348.1">
    <property type="nucleotide sequence ID" value="NZ_BSPM01000008.1"/>
</dbReference>
<evidence type="ECO:0000256" key="1">
    <source>
        <dbReference type="ARBA" id="ARBA00022679"/>
    </source>
</evidence>
<dbReference type="GO" id="GO:0019150">
    <property type="term" value="F:D-ribulokinase activity"/>
    <property type="evidence" value="ECO:0007669"/>
    <property type="project" value="TreeGrafter"/>
</dbReference>
<dbReference type="GO" id="GO:0019321">
    <property type="term" value="P:pentose metabolic process"/>
    <property type="evidence" value="ECO:0007669"/>
    <property type="project" value="TreeGrafter"/>
</dbReference>
<dbReference type="GO" id="GO:0005737">
    <property type="term" value="C:cytoplasm"/>
    <property type="evidence" value="ECO:0007669"/>
    <property type="project" value="TreeGrafter"/>
</dbReference>
<dbReference type="Gene3D" id="1.20.58.2240">
    <property type="match status" value="1"/>
</dbReference>
<dbReference type="InterPro" id="IPR018484">
    <property type="entry name" value="FGGY_N"/>
</dbReference>
<gene>
    <name evidence="5" type="ORF">EDD54_1709</name>
</gene>
<dbReference type="PANTHER" id="PTHR43435">
    <property type="entry name" value="RIBULOKINASE"/>
    <property type="match status" value="1"/>
</dbReference>